<proteinExistence type="predicted"/>
<dbReference type="AlphaFoldDB" id="A0A7G5IKE5"/>
<protein>
    <submittedName>
        <fullName evidence="2">Phytanoyl-CoA dioxygenase family protein</fullName>
    </submittedName>
</protein>
<evidence type="ECO:0000313" key="3">
    <source>
        <dbReference type="Proteomes" id="UP000515292"/>
    </source>
</evidence>
<gene>
    <name evidence="2" type="ORF">H3309_05005</name>
</gene>
<dbReference type="PANTHER" id="PTHR20883:SF49">
    <property type="entry name" value="PHYTANOYL-COA DIOXYGENASE"/>
    <property type="match status" value="1"/>
</dbReference>
<dbReference type="KEGG" id="sand:H3309_05005"/>
<keyword evidence="3" id="KW-1185">Reference proteome</keyword>
<feature type="region of interest" description="Disordered" evidence="1">
    <location>
        <begin position="312"/>
        <end position="337"/>
    </location>
</feature>
<dbReference type="RefSeq" id="WP_182297660.1">
    <property type="nucleotide sequence ID" value="NZ_CP059851.1"/>
</dbReference>
<evidence type="ECO:0000313" key="2">
    <source>
        <dbReference type="EMBL" id="QMW23837.1"/>
    </source>
</evidence>
<evidence type="ECO:0000256" key="1">
    <source>
        <dbReference type="SAM" id="MobiDB-lite"/>
    </source>
</evidence>
<dbReference type="Gene3D" id="2.60.120.620">
    <property type="entry name" value="q2cbj1_9rhob like domain"/>
    <property type="match status" value="1"/>
</dbReference>
<sequence>MPFNRHPLRPITEADAETYARDGVVCLRQVFDPEWLASMEGPARRLLIDKADFGLLPNNPGRYMARTIPEFRRFVFESPVGEAAAKALGSRTARFFFDEIFAKKPQSTDKTIWHTDRMGWPVTPDTTMVPSLWIPLTPITRANSLEVIAGTHSTPVDYWLFSPNARKMVRPEGRANHPDGEALRTHPDYADRFLTWDMQPGDMLVVHPWALHYSHGNPTDDWRIALSVRVFGDDVRWSPRPDCLNIAGVSFDEMIEGDAPDGDLFPLLWSADGARDDDSRYPRAFATRWQARRRDDVNDYAGFTRLQEADKAASACSDPVTSPASETHALKFQQASA</sequence>
<organism evidence="2 3">
    <name type="scientific">Sandaracinobacteroides saxicola</name>
    <dbReference type="NCBI Taxonomy" id="2759707"/>
    <lineage>
        <taxon>Bacteria</taxon>
        <taxon>Pseudomonadati</taxon>
        <taxon>Pseudomonadota</taxon>
        <taxon>Alphaproteobacteria</taxon>
        <taxon>Sphingomonadales</taxon>
        <taxon>Sphingosinicellaceae</taxon>
        <taxon>Sandaracinobacteroides</taxon>
    </lineage>
</organism>
<name>A0A7G5IKE5_9SPHN</name>
<dbReference type="SUPFAM" id="SSF51197">
    <property type="entry name" value="Clavaminate synthase-like"/>
    <property type="match status" value="1"/>
</dbReference>
<dbReference type="GO" id="GO:0005506">
    <property type="term" value="F:iron ion binding"/>
    <property type="evidence" value="ECO:0007669"/>
    <property type="project" value="UniProtKB-ARBA"/>
</dbReference>
<reference evidence="2 3" key="1">
    <citation type="submission" date="2020-07" db="EMBL/GenBank/DDBJ databases">
        <title>Complete genome sequence for Sandaracinobacter sp. M6.</title>
        <authorList>
            <person name="Tang Y."/>
            <person name="Liu Q."/>
            <person name="Guo Z."/>
            <person name="Lei P."/>
            <person name="Huang B."/>
        </authorList>
    </citation>
    <scope>NUCLEOTIDE SEQUENCE [LARGE SCALE GENOMIC DNA]</scope>
    <source>
        <strain evidence="2 3">M6</strain>
    </source>
</reference>
<dbReference type="Proteomes" id="UP000515292">
    <property type="component" value="Chromosome"/>
</dbReference>
<dbReference type="EMBL" id="CP059851">
    <property type="protein sequence ID" value="QMW23837.1"/>
    <property type="molecule type" value="Genomic_DNA"/>
</dbReference>
<accession>A0A7G5IKE5</accession>
<keyword evidence="2" id="KW-0560">Oxidoreductase</keyword>
<dbReference type="GO" id="GO:0016706">
    <property type="term" value="F:2-oxoglutarate-dependent dioxygenase activity"/>
    <property type="evidence" value="ECO:0007669"/>
    <property type="project" value="UniProtKB-ARBA"/>
</dbReference>
<dbReference type="Pfam" id="PF05721">
    <property type="entry name" value="PhyH"/>
    <property type="match status" value="1"/>
</dbReference>
<dbReference type="InterPro" id="IPR008775">
    <property type="entry name" value="Phytyl_CoA_dOase-like"/>
</dbReference>
<keyword evidence="2" id="KW-0223">Dioxygenase</keyword>
<dbReference type="PANTHER" id="PTHR20883">
    <property type="entry name" value="PHYTANOYL-COA DIOXYGENASE DOMAIN CONTAINING 1"/>
    <property type="match status" value="1"/>
</dbReference>